<name>A0A7K1YB54_9SPHI</name>
<dbReference type="Pfam" id="PF09995">
    <property type="entry name" value="MPAB_Lcp_cat"/>
    <property type="match status" value="1"/>
</dbReference>
<keyword evidence="3" id="KW-1185">Reference proteome</keyword>
<organism evidence="2 3">
    <name type="scientific">Hufsiella arboris</name>
    <dbReference type="NCBI Taxonomy" id="2695275"/>
    <lineage>
        <taxon>Bacteria</taxon>
        <taxon>Pseudomonadati</taxon>
        <taxon>Bacteroidota</taxon>
        <taxon>Sphingobacteriia</taxon>
        <taxon>Sphingobacteriales</taxon>
        <taxon>Sphingobacteriaceae</taxon>
        <taxon>Hufsiella</taxon>
    </lineage>
</organism>
<dbReference type="InterPro" id="IPR018713">
    <property type="entry name" value="MPAB/Lcp_cat_dom"/>
</dbReference>
<evidence type="ECO:0000313" key="2">
    <source>
        <dbReference type="EMBL" id="MXV51827.1"/>
    </source>
</evidence>
<gene>
    <name evidence="2" type="ORF">GS399_12650</name>
</gene>
<evidence type="ECO:0000313" key="3">
    <source>
        <dbReference type="Proteomes" id="UP000466586"/>
    </source>
</evidence>
<protein>
    <submittedName>
        <fullName evidence="2">DUF2236 domain-containing protein</fullName>
    </submittedName>
</protein>
<comment type="caution">
    <text evidence="2">The sequence shown here is derived from an EMBL/GenBank/DDBJ whole genome shotgun (WGS) entry which is preliminary data.</text>
</comment>
<dbReference type="GO" id="GO:0016491">
    <property type="term" value="F:oxidoreductase activity"/>
    <property type="evidence" value="ECO:0007669"/>
    <property type="project" value="InterPro"/>
</dbReference>
<dbReference type="Proteomes" id="UP000466586">
    <property type="component" value="Unassembled WGS sequence"/>
</dbReference>
<sequence length="274" mass="31961">MNRNFFVNENSIVRQVWSKADTILFIFAGAAAEFALNKAVDWLYFTGKLPADPIGRLFSTVAYAKKIIFSPYEDALASIDQITFIHKHVEQSRGKSIPDWAYRDVLFMLIDYSIRSYELLERKLTDEQKEEIFATFHDVGIRMQVKDLPENFQAWKFARDNHLQTNLALSDYSIHLFKQYKKHLGTARYLLLRLVQATLCPEIVQKKLSLGNGTLLLPLLRIYRILNNLQLQKQVRDCLLPAQYKKQFKNLDIAEQPFHQSRKCPFSIPKPLFS</sequence>
<accession>A0A7K1YB54</accession>
<dbReference type="RefSeq" id="WP_160845003.1">
    <property type="nucleotide sequence ID" value="NZ_WVHT01000005.1"/>
</dbReference>
<dbReference type="EMBL" id="WVHT01000005">
    <property type="protein sequence ID" value="MXV51827.1"/>
    <property type="molecule type" value="Genomic_DNA"/>
</dbReference>
<proteinExistence type="predicted"/>
<feature type="domain" description="ER-bound oxygenase mpaB/mpaB'/Rubber oxygenase catalytic" evidence="1">
    <location>
        <begin position="46"/>
        <end position="209"/>
    </location>
</feature>
<dbReference type="AlphaFoldDB" id="A0A7K1YB54"/>
<reference evidence="2 3" key="1">
    <citation type="submission" date="2019-11" db="EMBL/GenBank/DDBJ databases">
        <title>Pedobacter sp. HMF7647 Genome sequencing and assembly.</title>
        <authorList>
            <person name="Kang H."/>
            <person name="Kim H."/>
            <person name="Joh K."/>
        </authorList>
    </citation>
    <scope>NUCLEOTIDE SEQUENCE [LARGE SCALE GENOMIC DNA]</scope>
    <source>
        <strain evidence="2 3">HMF7647</strain>
    </source>
</reference>
<evidence type="ECO:0000259" key="1">
    <source>
        <dbReference type="Pfam" id="PF09995"/>
    </source>
</evidence>